<reference evidence="1" key="2">
    <citation type="journal article" date="2015" name="Data Brief">
        <title>Shoot transcriptome of the giant reed, Arundo donax.</title>
        <authorList>
            <person name="Barrero R.A."/>
            <person name="Guerrero F.D."/>
            <person name="Moolhuijzen P."/>
            <person name="Goolsby J.A."/>
            <person name="Tidwell J."/>
            <person name="Bellgard S.E."/>
            <person name="Bellgard M.I."/>
        </authorList>
    </citation>
    <scope>NUCLEOTIDE SEQUENCE</scope>
    <source>
        <tissue evidence="1">Shoot tissue taken approximately 20 cm above the soil surface</tissue>
    </source>
</reference>
<name>A0A0A9F3E2_ARUDO</name>
<sequence length="27" mass="3113">MIHSSFLPPLPALHTLESKEVFFQIET</sequence>
<protein>
    <submittedName>
        <fullName evidence="1">Uncharacterized protein</fullName>
    </submittedName>
</protein>
<organism evidence="1">
    <name type="scientific">Arundo donax</name>
    <name type="common">Giant reed</name>
    <name type="synonym">Donax arundinaceus</name>
    <dbReference type="NCBI Taxonomy" id="35708"/>
    <lineage>
        <taxon>Eukaryota</taxon>
        <taxon>Viridiplantae</taxon>
        <taxon>Streptophyta</taxon>
        <taxon>Embryophyta</taxon>
        <taxon>Tracheophyta</taxon>
        <taxon>Spermatophyta</taxon>
        <taxon>Magnoliopsida</taxon>
        <taxon>Liliopsida</taxon>
        <taxon>Poales</taxon>
        <taxon>Poaceae</taxon>
        <taxon>PACMAD clade</taxon>
        <taxon>Arundinoideae</taxon>
        <taxon>Arundineae</taxon>
        <taxon>Arundo</taxon>
    </lineage>
</organism>
<dbReference type="AlphaFoldDB" id="A0A0A9F3E2"/>
<reference evidence="1" key="1">
    <citation type="submission" date="2014-09" db="EMBL/GenBank/DDBJ databases">
        <authorList>
            <person name="Magalhaes I.L.F."/>
            <person name="Oliveira U."/>
            <person name="Santos F.R."/>
            <person name="Vidigal T.H.D.A."/>
            <person name="Brescovit A.D."/>
            <person name="Santos A.J."/>
        </authorList>
    </citation>
    <scope>NUCLEOTIDE SEQUENCE</scope>
    <source>
        <tissue evidence="1">Shoot tissue taken approximately 20 cm above the soil surface</tissue>
    </source>
</reference>
<evidence type="ECO:0000313" key="1">
    <source>
        <dbReference type="EMBL" id="JAE07540.1"/>
    </source>
</evidence>
<accession>A0A0A9F3E2</accession>
<dbReference type="EMBL" id="GBRH01190356">
    <property type="protein sequence ID" value="JAE07540.1"/>
    <property type="molecule type" value="Transcribed_RNA"/>
</dbReference>
<proteinExistence type="predicted"/>